<dbReference type="InterPro" id="IPR027417">
    <property type="entry name" value="P-loop_NTPase"/>
</dbReference>
<reference evidence="7 8" key="1">
    <citation type="submission" date="2016-10" db="EMBL/GenBank/DDBJ databases">
        <title>Paenibacillus species isolates.</title>
        <authorList>
            <person name="Beno S.M."/>
        </authorList>
    </citation>
    <scope>NUCLEOTIDE SEQUENCE [LARGE SCALE GENOMIC DNA]</scope>
    <source>
        <strain evidence="7 8">FSL H7-0604</strain>
    </source>
</reference>
<dbReference type="CDD" id="cd10147">
    <property type="entry name" value="Wzt_C-like"/>
    <property type="match status" value="1"/>
</dbReference>
<comment type="caution">
    <text evidence="7">The sequence shown here is derived from an EMBL/GenBank/DDBJ whole genome shotgun (WGS) entry which is preliminary data.</text>
</comment>
<dbReference type="Pfam" id="PF00005">
    <property type="entry name" value="ABC_tran"/>
    <property type="match status" value="1"/>
</dbReference>
<proteinExistence type="inferred from homology"/>
<sequence length="436" mass="49814">METIAISAQNVSKTYKLYKTPMDRLKESLFYRKKTLYSEHHALQNLNFTIDKGDIVGIIGENGSGKSTLLKIITGVLTPSSGISEVNGKVAALLELGAGFNFEYTGIENIYLNGLMMGFKREEIKERLEQILSFAELGEYIYQPVKTYSSGMFARLAFSVAINVQPDILIVDEALSVGDMYFQAKCITKMKELFLQGVTVLYVSHDLNSVKSLCKKAIYLKNGNLEAYGDAEKVVDMYAKYVRDQMNNNTKGRVNSEDKLYHLDEVSLDDNLVFKENSEFMEKVEYFRQGTRDAILTELEVLDSNNNPVITADFNDKIKIRMHIKFDKKCQISVGYHIRDKQNIEYLGSNTLIEEIGEISGEAGQKIIVEFKTRLPLVEGMYNFSTVLSTSTIKNRTSLFVDYTENSYIFEMRERDPYKIWNKLYIPNEIQISRVN</sequence>
<dbReference type="Proteomes" id="UP000187465">
    <property type="component" value="Unassembled WGS sequence"/>
</dbReference>
<evidence type="ECO:0000256" key="4">
    <source>
        <dbReference type="ARBA" id="ARBA00022840"/>
    </source>
</evidence>
<dbReference type="PROSITE" id="PS00211">
    <property type="entry name" value="ABC_TRANSPORTER_1"/>
    <property type="match status" value="1"/>
</dbReference>
<gene>
    <name evidence="7" type="ORF">BJP51_30100</name>
</gene>
<dbReference type="InterPro" id="IPR050683">
    <property type="entry name" value="Bact_Polysacc_Export_ATP-bd"/>
</dbReference>
<evidence type="ECO:0000256" key="3">
    <source>
        <dbReference type="ARBA" id="ARBA00022741"/>
    </source>
</evidence>
<keyword evidence="2" id="KW-0813">Transport</keyword>
<keyword evidence="5" id="KW-1278">Translocase</keyword>
<dbReference type="EMBL" id="MKQP01000055">
    <property type="protein sequence ID" value="OMD24063.1"/>
    <property type="molecule type" value="Genomic_DNA"/>
</dbReference>
<dbReference type="PANTHER" id="PTHR46743">
    <property type="entry name" value="TEICHOIC ACIDS EXPORT ATP-BINDING PROTEIN TAGH"/>
    <property type="match status" value="1"/>
</dbReference>
<evidence type="ECO:0000313" key="8">
    <source>
        <dbReference type="Proteomes" id="UP000187465"/>
    </source>
</evidence>
<dbReference type="InterPro" id="IPR003439">
    <property type="entry name" value="ABC_transporter-like_ATP-bd"/>
</dbReference>
<dbReference type="Gene3D" id="3.40.50.300">
    <property type="entry name" value="P-loop containing nucleotide triphosphate hydrolases"/>
    <property type="match status" value="1"/>
</dbReference>
<dbReference type="InterPro" id="IPR015860">
    <property type="entry name" value="ABC_transpr_TagH-like"/>
</dbReference>
<dbReference type="GO" id="GO:0016887">
    <property type="term" value="F:ATP hydrolysis activity"/>
    <property type="evidence" value="ECO:0007669"/>
    <property type="project" value="InterPro"/>
</dbReference>
<dbReference type="RefSeq" id="WP_036678636.1">
    <property type="nucleotide sequence ID" value="NZ_MKQP01000055.1"/>
</dbReference>
<name>A0A1R0WXW2_9BACL</name>
<dbReference type="InterPro" id="IPR003593">
    <property type="entry name" value="AAA+_ATPase"/>
</dbReference>
<evidence type="ECO:0000259" key="6">
    <source>
        <dbReference type="PROSITE" id="PS50893"/>
    </source>
</evidence>
<dbReference type="CDD" id="cd03220">
    <property type="entry name" value="ABC_KpsT_Wzt"/>
    <property type="match status" value="1"/>
</dbReference>
<dbReference type="SMART" id="SM00382">
    <property type="entry name" value="AAA"/>
    <property type="match status" value="1"/>
</dbReference>
<keyword evidence="4" id="KW-0067">ATP-binding</keyword>
<protein>
    <recommendedName>
        <fullName evidence="6">ABC transporter domain-containing protein</fullName>
    </recommendedName>
</protein>
<dbReference type="PROSITE" id="PS50893">
    <property type="entry name" value="ABC_TRANSPORTER_2"/>
    <property type="match status" value="1"/>
</dbReference>
<dbReference type="GO" id="GO:0140359">
    <property type="term" value="F:ABC-type transporter activity"/>
    <property type="evidence" value="ECO:0007669"/>
    <property type="project" value="InterPro"/>
</dbReference>
<comment type="similarity">
    <text evidence="1">Belongs to the ABC transporter superfamily.</text>
</comment>
<dbReference type="GO" id="GO:0016020">
    <property type="term" value="C:membrane"/>
    <property type="evidence" value="ECO:0007669"/>
    <property type="project" value="InterPro"/>
</dbReference>
<evidence type="ECO:0000256" key="5">
    <source>
        <dbReference type="ARBA" id="ARBA00022967"/>
    </source>
</evidence>
<dbReference type="GO" id="GO:0005524">
    <property type="term" value="F:ATP binding"/>
    <property type="evidence" value="ECO:0007669"/>
    <property type="project" value="UniProtKB-KW"/>
</dbReference>
<keyword evidence="3" id="KW-0547">Nucleotide-binding</keyword>
<dbReference type="Gene3D" id="2.70.50.60">
    <property type="entry name" value="abc- transporter (atp binding component) like domain"/>
    <property type="match status" value="1"/>
</dbReference>
<evidence type="ECO:0000313" key="7">
    <source>
        <dbReference type="EMBL" id="OMD24063.1"/>
    </source>
</evidence>
<organism evidence="7 8">
    <name type="scientific">Paenibacillus odorifer</name>
    <dbReference type="NCBI Taxonomy" id="189426"/>
    <lineage>
        <taxon>Bacteria</taxon>
        <taxon>Bacillati</taxon>
        <taxon>Bacillota</taxon>
        <taxon>Bacilli</taxon>
        <taxon>Bacillales</taxon>
        <taxon>Paenibacillaceae</taxon>
        <taxon>Paenibacillus</taxon>
    </lineage>
</organism>
<dbReference type="PANTHER" id="PTHR46743:SF2">
    <property type="entry name" value="TEICHOIC ACIDS EXPORT ATP-BINDING PROTEIN TAGH"/>
    <property type="match status" value="1"/>
</dbReference>
<dbReference type="SUPFAM" id="SSF52540">
    <property type="entry name" value="P-loop containing nucleoside triphosphate hydrolases"/>
    <property type="match status" value="1"/>
</dbReference>
<evidence type="ECO:0000256" key="1">
    <source>
        <dbReference type="ARBA" id="ARBA00005417"/>
    </source>
</evidence>
<dbReference type="InterPro" id="IPR029439">
    <property type="entry name" value="Wzt_C"/>
</dbReference>
<evidence type="ECO:0000256" key="2">
    <source>
        <dbReference type="ARBA" id="ARBA00022448"/>
    </source>
</evidence>
<dbReference type="Pfam" id="PF14524">
    <property type="entry name" value="Wzt_C"/>
    <property type="match status" value="1"/>
</dbReference>
<accession>A0A1R0WXW2</accession>
<feature type="domain" description="ABC transporter" evidence="6">
    <location>
        <begin position="25"/>
        <end position="247"/>
    </location>
</feature>
<dbReference type="InterPro" id="IPR017871">
    <property type="entry name" value="ABC_transporter-like_CS"/>
</dbReference>
<dbReference type="AlphaFoldDB" id="A0A1R0WXW2"/>